<comment type="cofactor">
    <cofactor evidence="1">
        <name>Zn(2+)</name>
        <dbReference type="ChEBI" id="CHEBI:29105"/>
    </cofactor>
</comment>
<accession>A0A1H5P5D2</accession>
<evidence type="ECO:0000259" key="9">
    <source>
        <dbReference type="PROSITE" id="PS52035"/>
    </source>
</evidence>
<dbReference type="Proteomes" id="UP000181980">
    <property type="component" value="Unassembled WGS sequence"/>
</dbReference>
<dbReference type="STRING" id="561176.SAMN04488561_3748"/>
<proteinExistence type="inferred from homology"/>
<dbReference type="OrthoDB" id="5240362at2"/>
<comment type="similarity">
    <text evidence="2 7">Belongs to the peptidase M14 family.</text>
</comment>
<keyword evidence="11" id="KW-1185">Reference proteome</keyword>
<reference evidence="11" key="1">
    <citation type="submission" date="2016-10" db="EMBL/GenBank/DDBJ databases">
        <authorList>
            <person name="Varghese N."/>
            <person name="Submissions S."/>
        </authorList>
    </citation>
    <scope>NUCLEOTIDE SEQUENCE [LARGE SCALE GENOMIC DNA]</scope>
    <source>
        <strain evidence="11">DSM 45237</strain>
    </source>
</reference>
<name>A0A1H5P5D2_9ACTN</name>
<dbReference type="GO" id="GO:0006508">
    <property type="term" value="P:proteolysis"/>
    <property type="evidence" value="ECO:0007669"/>
    <property type="project" value="UniProtKB-KW"/>
</dbReference>
<evidence type="ECO:0000256" key="4">
    <source>
        <dbReference type="ARBA" id="ARBA00022801"/>
    </source>
</evidence>
<evidence type="ECO:0000313" key="11">
    <source>
        <dbReference type="Proteomes" id="UP000181980"/>
    </source>
</evidence>
<evidence type="ECO:0000256" key="5">
    <source>
        <dbReference type="ARBA" id="ARBA00022833"/>
    </source>
</evidence>
<dbReference type="EMBL" id="FNUC01000004">
    <property type="protein sequence ID" value="SEF09086.1"/>
    <property type="molecule type" value="Genomic_DNA"/>
</dbReference>
<feature type="chain" id="PRO_5038376364" evidence="8">
    <location>
        <begin position="26"/>
        <end position="565"/>
    </location>
</feature>
<dbReference type="PROSITE" id="PS52035">
    <property type="entry name" value="PEPTIDASE_M14"/>
    <property type="match status" value="1"/>
</dbReference>
<dbReference type="GO" id="GO:0004181">
    <property type="term" value="F:metallocarboxypeptidase activity"/>
    <property type="evidence" value="ECO:0007669"/>
    <property type="project" value="InterPro"/>
</dbReference>
<feature type="active site" description="Proton donor/acceptor" evidence="7">
    <location>
        <position position="404"/>
    </location>
</feature>
<organism evidence="10 11">
    <name type="scientific">Jiangella alba</name>
    <dbReference type="NCBI Taxonomy" id="561176"/>
    <lineage>
        <taxon>Bacteria</taxon>
        <taxon>Bacillati</taxon>
        <taxon>Actinomycetota</taxon>
        <taxon>Actinomycetes</taxon>
        <taxon>Jiangellales</taxon>
        <taxon>Jiangellaceae</taxon>
        <taxon>Jiangella</taxon>
    </lineage>
</organism>
<dbReference type="InterPro" id="IPR000834">
    <property type="entry name" value="Peptidase_M14"/>
</dbReference>
<protein>
    <submittedName>
        <fullName evidence="10">Zinc carboxypeptidase</fullName>
    </submittedName>
</protein>
<dbReference type="Pfam" id="PF00246">
    <property type="entry name" value="Peptidase_M14"/>
    <property type="match status" value="1"/>
</dbReference>
<gene>
    <name evidence="10" type="ORF">SAMN04488561_3748</name>
</gene>
<sequence length="565" mass="60290">MATATVPVRLAAGALALGLAGALFAGPVAAGRPAPSATLPGAEVTVVRVEAGTDDDRRRLLGLGLDVVDADESGAELFLYDDAEAAALRAAGFDPVVVDHDRSPAALAQEATRAAEERAEATAATSELPTGRVSYRTLDEIEAELAELEAAHPDLVRRFALPHPTLLGRTVYGVEISRDVHAPSGEPVFLTTGVHHAREWPTAEVTLEFAWDVLQHDGADERVTRLLDSTTMIVVPAVNPDGYELSRSLVNEQKRKNCRVAHGAVPTYEQCADPVNAGRGVDLNRNYAPFWGGPGSSGSQTASNHYGEAPYSEPEIRNIAELTAAHQVTVAVHNHSPDGRLLRAPSSPLEPVPADVEAYDALAQELGAALDWPAGPWPEIYYEASGVAEQNAFYTAGIFGFTTEMTPGHDGLARFHPPYEYVVDQYFGTGSYPGSSMREALLIAWDAAADPALHSVLTGRAKPGIELTIAKDVVVDSSPVAGAVLSTPVELSSTLTVPASGRFEWHVQPSPRPSQYESARLPESWTVSCRNRSGRVVHSQQVTIERGQSADLDLRRCPAVPPRGR</sequence>
<dbReference type="GO" id="GO:0008270">
    <property type="term" value="F:zinc ion binding"/>
    <property type="evidence" value="ECO:0007669"/>
    <property type="project" value="InterPro"/>
</dbReference>
<dbReference type="AlphaFoldDB" id="A0A1H5P5D2"/>
<keyword evidence="8" id="KW-0732">Signal</keyword>
<evidence type="ECO:0000256" key="8">
    <source>
        <dbReference type="SAM" id="SignalP"/>
    </source>
</evidence>
<evidence type="ECO:0000256" key="6">
    <source>
        <dbReference type="ARBA" id="ARBA00023049"/>
    </source>
</evidence>
<dbReference type="SUPFAM" id="SSF53187">
    <property type="entry name" value="Zn-dependent exopeptidases"/>
    <property type="match status" value="1"/>
</dbReference>
<dbReference type="Gene3D" id="3.40.630.10">
    <property type="entry name" value="Zn peptidases"/>
    <property type="match status" value="1"/>
</dbReference>
<keyword evidence="4" id="KW-0378">Hydrolase</keyword>
<keyword evidence="6" id="KW-0482">Metalloprotease</keyword>
<feature type="domain" description="Peptidase M14" evidence="9">
    <location>
        <begin position="134"/>
        <end position="440"/>
    </location>
</feature>
<dbReference type="SMART" id="SM00631">
    <property type="entry name" value="Zn_pept"/>
    <property type="match status" value="1"/>
</dbReference>
<keyword evidence="3" id="KW-0645">Protease</keyword>
<dbReference type="GO" id="GO:0005615">
    <property type="term" value="C:extracellular space"/>
    <property type="evidence" value="ECO:0007669"/>
    <property type="project" value="TreeGrafter"/>
</dbReference>
<evidence type="ECO:0000313" key="10">
    <source>
        <dbReference type="EMBL" id="SEF09086.1"/>
    </source>
</evidence>
<evidence type="ECO:0000256" key="7">
    <source>
        <dbReference type="PROSITE-ProRule" id="PRU01379"/>
    </source>
</evidence>
<dbReference type="PANTHER" id="PTHR11705">
    <property type="entry name" value="PROTEASE FAMILY M14 CARBOXYPEPTIDASE A,B"/>
    <property type="match status" value="1"/>
</dbReference>
<keyword evidence="10" id="KW-0121">Carboxypeptidase</keyword>
<keyword evidence="5" id="KW-0862">Zinc</keyword>
<dbReference type="PANTHER" id="PTHR11705:SF143">
    <property type="entry name" value="SLL0236 PROTEIN"/>
    <property type="match status" value="1"/>
</dbReference>
<feature type="signal peptide" evidence="8">
    <location>
        <begin position="1"/>
        <end position="25"/>
    </location>
</feature>
<evidence type="ECO:0000256" key="3">
    <source>
        <dbReference type="ARBA" id="ARBA00022670"/>
    </source>
</evidence>
<dbReference type="RefSeq" id="WP_083288476.1">
    <property type="nucleotide sequence ID" value="NZ_FNUC01000004.1"/>
</dbReference>
<evidence type="ECO:0000256" key="1">
    <source>
        <dbReference type="ARBA" id="ARBA00001947"/>
    </source>
</evidence>
<evidence type="ECO:0000256" key="2">
    <source>
        <dbReference type="ARBA" id="ARBA00005988"/>
    </source>
</evidence>